<proteinExistence type="inferred from homology"/>
<keyword evidence="7" id="KW-1185">Reference proteome</keyword>
<dbReference type="InterPro" id="IPR004165">
    <property type="entry name" value="CoA_trans_fam_I"/>
</dbReference>
<comment type="similarity">
    <text evidence="1 3">Belongs to the 3-oxoacid CoA-transferase family.</text>
</comment>
<dbReference type="PANTHER" id="PTHR43293">
    <property type="entry name" value="ACETATE COA-TRANSFERASE YDIF"/>
    <property type="match status" value="1"/>
</dbReference>
<evidence type="ECO:0000256" key="2">
    <source>
        <dbReference type="ARBA" id="ARBA00022679"/>
    </source>
</evidence>
<dbReference type="GO" id="GO:0008410">
    <property type="term" value="F:CoA-transferase activity"/>
    <property type="evidence" value="ECO:0007669"/>
    <property type="project" value="InterPro"/>
</dbReference>
<evidence type="ECO:0000313" key="7">
    <source>
        <dbReference type="Proteomes" id="UP000280668"/>
    </source>
</evidence>
<protein>
    <submittedName>
        <fullName evidence="6">Propionate CoA-transferase</fullName>
    </submittedName>
</protein>
<dbReference type="Proteomes" id="UP000280668">
    <property type="component" value="Unassembled WGS sequence"/>
</dbReference>
<keyword evidence="2 3" id="KW-0808">Transferase</keyword>
<reference evidence="6 7" key="1">
    <citation type="submission" date="2018-11" db="EMBL/GenBank/DDBJ databases">
        <title>Sequencing the genomes of 1000 actinobacteria strains.</title>
        <authorList>
            <person name="Klenk H.-P."/>
        </authorList>
    </citation>
    <scope>NUCLEOTIDE SEQUENCE [LARGE SCALE GENOMIC DNA]</scope>
    <source>
        <strain evidence="6 7">DSM 11294</strain>
    </source>
</reference>
<dbReference type="InterPro" id="IPR014388">
    <property type="entry name" value="3-oxoacid_CoA-transferase"/>
</dbReference>
<organism evidence="6 7">
    <name type="scientific">Bogoriella caseilytica</name>
    <dbReference type="NCBI Taxonomy" id="56055"/>
    <lineage>
        <taxon>Bacteria</taxon>
        <taxon>Bacillati</taxon>
        <taxon>Actinomycetota</taxon>
        <taxon>Actinomycetes</taxon>
        <taxon>Micrococcales</taxon>
        <taxon>Bogoriellaceae</taxon>
        <taxon>Bogoriella</taxon>
    </lineage>
</organism>
<accession>A0A3N2BD37</accession>
<dbReference type="OrthoDB" id="9813111at2"/>
<gene>
    <name evidence="6" type="ORF">EDD31_1524</name>
</gene>
<dbReference type="GO" id="GO:0046952">
    <property type="term" value="P:ketone body catabolic process"/>
    <property type="evidence" value="ECO:0007669"/>
    <property type="project" value="InterPro"/>
</dbReference>
<feature type="active site" description="5-glutamyl coenzyme A thioester intermediate" evidence="4">
    <location>
        <position position="351"/>
    </location>
</feature>
<evidence type="ECO:0000313" key="6">
    <source>
        <dbReference type="EMBL" id="ROR73158.1"/>
    </source>
</evidence>
<feature type="region of interest" description="Disordered" evidence="5">
    <location>
        <begin position="1"/>
        <end position="34"/>
    </location>
</feature>
<dbReference type="EMBL" id="RKHK01000001">
    <property type="protein sequence ID" value="ROR73158.1"/>
    <property type="molecule type" value="Genomic_DNA"/>
</dbReference>
<dbReference type="PANTHER" id="PTHR43293:SF1">
    <property type="entry name" value="ACETATE COA-TRANSFERASE YDIF"/>
    <property type="match status" value="1"/>
</dbReference>
<dbReference type="SUPFAM" id="SSF100950">
    <property type="entry name" value="NagB/RpiA/CoA transferase-like"/>
    <property type="match status" value="2"/>
</dbReference>
<dbReference type="InterPro" id="IPR037171">
    <property type="entry name" value="NagB/RpiA_transferase-like"/>
</dbReference>
<dbReference type="Pfam" id="PF01144">
    <property type="entry name" value="CoA_trans"/>
    <property type="match status" value="1"/>
</dbReference>
<dbReference type="RefSeq" id="WP_123303615.1">
    <property type="nucleotide sequence ID" value="NZ_RKHK01000001.1"/>
</dbReference>
<evidence type="ECO:0000256" key="4">
    <source>
        <dbReference type="PIRSR" id="PIRSR000858-1"/>
    </source>
</evidence>
<dbReference type="Gene3D" id="3.40.1080.10">
    <property type="entry name" value="Glutaconate Coenzyme A-transferase"/>
    <property type="match status" value="2"/>
</dbReference>
<name>A0A3N2BD37_9MICO</name>
<comment type="caution">
    <text evidence="6">The sequence shown here is derived from an EMBL/GenBank/DDBJ whole genome shotgun (WGS) entry which is preliminary data.</text>
</comment>
<dbReference type="SMART" id="SM00882">
    <property type="entry name" value="CoA_trans"/>
    <property type="match status" value="2"/>
</dbReference>
<evidence type="ECO:0000256" key="3">
    <source>
        <dbReference type="PIRNR" id="PIRNR000858"/>
    </source>
</evidence>
<evidence type="ECO:0000256" key="1">
    <source>
        <dbReference type="ARBA" id="ARBA00007154"/>
    </source>
</evidence>
<dbReference type="PIRSF" id="PIRSF000858">
    <property type="entry name" value="SCOT-t"/>
    <property type="match status" value="1"/>
</dbReference>
<dbReference type="AlphaFoldDB" id="A0A3N2BD37"/>
<evidence type="ECO:0000256" key="5">
    <source>
        <dbReference type="SAM" id="MobiDB-lite"/>
    </source>
</evidence>
<sequence length="543" mass="57974">MSTRTHAELSPVSLPAGAHADEARPPGRWGPKPVVSPAEVAAQLPDDATVLVGGSGGGLQEPGALLEAVSERFRAENAPRRLTLWHCSGVGDREETGMNLLAHEGLVKRVVGGHWGMGPKMAALAEQERIEAYNLPQGVISQLLREVGGRRPGLVTTTGLGTFVDPRLEGGRLNAVTTEDLVEVVELGGSEHLFYRAPRFDVALLRATAADEYGNLSFHEEAALLEAFSVAQAVQACGGKVHVQVKYLVEAHSLHPHRVKVPGSLVDTISVVPEQPQTARQYFQPGFTGQSRVPITSLPVLPSGPRRIVAERAVEEIAPGSVVNLGVGMPDGIAQVAAERGMLRDLAFAVEQGHIGGSPAGGVEFGAVYNATSSIDAGYQFDYFDGGGLDIAFLGMAEVDRFGNVNASRPRGTISGAGGFINISQGTRRVVFCGAFTAVGASFDVGDGVLAVRSEGRIRKFVRDVIQITFSAERARQLGQEVLYITERAVFRLGEDGLELIEVAPGIDVHAEVLDLMDFTPQVADPALMDPRFFHTHHRHQHE</sequence>